<comment type="caution">
    <text evidence="3">The sequence shown here is derived from an EMBL/GenBank/DDBJ whole genome shotgun (WGS) entry which is preliminary data.</text>
</comment>
<name>A0ABQ4CBP9_9ACTN</name>
<gene>
    <name evidence="3" type="ORF">Air01nite_62950</name>
</gene>
<sequence length="277" mass="28630">MTGTGAESESGATPEGPTPGGPPAPAAHLPVAPWDPTAGRDGPGGGPTILAATLIAALLAVCIGGSVTGFLVLRRSSGETAAPGPAAPLSGPATSGSPAVAASPVEEGPLPSTYAPVDGRDLEKVCDQEAYFPLSPKRAGKPPHPVALMRAGGPGDTRFQDQTYYYDLGLSKSVEQTWAPESLEKVQLVACLDRVSAGSTIRRCTFDDPAPDTLPLVRATWRLHVYEIATGRKLLDRTLAGDDQSCPYVVLVGADRKLYAKVSDRAVIAALRGLVTR</sequence>
<dbReference type="Proteomes" id="UP000624325">
    <property type="component" value="Unassembled WGS sequence"/>
</dbReference>
<keyword evidence="2" id="KW-0472">Membrane</keyword>
<protein>
    <submittedName>
        <fullName evidence="3">Uncharacterized protein</fullName>
    </submittedName>
</protein>
<dbReference type="RefSeq" id="WP_203707021.1">
    <property type="nucleotide sequence ID" value="NZ_BAAALU010000006.1"/>
</dbReference>
<feature type="transmembrane region" description="Helical" evidence="2">
    <location>
        <begin position="49"/>
        <end position="73"/>
    </location>
</feature>
<accession>A0ABQ4CBP9</accession>
<proteinExistence type="predicted"/>
<keyword evidence="4" id="KW-1185">Reference proteome</keyword>
<feature type="region of interest" description="Disordered" evidence="1">
    <location>
        <begin position="1"/>
        <end position="43"/>
    </location>
</feature>
<organism evidence="3 4">
    <name type="scientific">Asanoa iriomotensis</name>
    <dbReference type="NCBI Taxonomy" id="234613"/>
    <lineage>
        <taxon>Bacteria</taxon>
        <taxon>Bacillati</taxon>
        <taxon>Actinomycetota</taxon>
        <taxon>Actinomycetes</taxon>
        <taxon>Micromonosporales</taxon>
        <taxon>Micromonosporaceae</taxon>
        <taxon>Asanoa</taxon>
    </lineage>
</organism>
<dbReference type="EMBL" id="BONC01000062">
    <property type="protein sequence ID" value="GIF60200.1"/>
    <property type="molecule type" value="Genomic_DNA"/>
</dbReference>
<feature type="compositionally biased region" description="Low complexity" evidence="1">
    <location>
        <begin position="80"/>
        <end position="99"/>
    </location>
</feature>
<keyword evidence="2" id="KW-1133">Transmembrane helix</keyword>
<feature type="region of interest" description="Disordered" evidence="1">
    <location>
        <begin position="78"/>
        <end position="118"/>
    </location>
</feature>
<evidence type="ECO:0000256" key="1">
    <source>
        <dbReference type="SAM" id="MobiDB-lite"/>
    </source>
</evidence>
<evidence type="ECO:0000256" key="2">
    <source>
        <dbReference type="SAM" id="Phobius"/>
    </source>
</evidence>
<feature type="compositionally biased region" description="Pro residues" evidence="1">
    <location>
        <begin position="16"/>
        <end position="25"/>
    </location>
</feature>
<reference evidence="3 4" key="1">
    <citation type="submission" date="2021-01" db="EMBL/GenBank/DDBJ databases">
        <title>Whole genome shotgun sequence of Asanoa iriomotensis NBRC 100142.</title>
        <authorList>
            <person name="Komaki H."/>
            <person name="Tamura T."/>
        </authorList>
    </citation>
    <scope>NUCLEOTIDE SEQUENCE [LARGE SCALE GENOMIC DNA]</scope>
    <source>
        <strain evidence="3 4">NBRC 100142</strain>
    </source>
</reference>
<evidence type="ECO:0000313" key="4">
    <source>
        <dbReference type="Proteomes" id="UP000624325"/>
    </source>
</evidence>
<keyword evidence="2" id="KW-0812">Transmembrane</keyword>
<evidence type="ECO:0000313" key="3">
    <source>
        <dbReference type="EMBL" id="GIF60200.1"/>
    </source>
</evidence>